<keyword evidence="5" id="KW-1185">Reference proteome</keyword>
<organism evidence="4 5">
    <name type="scientific">Eimeria acervulina</name>
    <name type="common">Coccidian parasite</name>
    <dbReference type="NCBI Taxonomy" id="5801"/>
    <lineage>
        <taxon>Eukaryota</taxon>
        <taxon>Sar</taxon>
        <taxon>Alveolata</taxon>
        <taxon>Apicomplexa</taxon>
        <taxon>Conoidasida</taxon>
        <taxon>Coccidia</taxon>
        <taxon>Eucoccidiorida</taxon>
        <taxon>Eimeriorina</taxon>
        <taxon>Eimeriidae</taxon>
        <taxon>Eimeria</taxon>
    </lineage>
</organism>
<dbReference type="AlphaFoldDB" id="U6GAF5"/>
<accession>U6GAF5</accession>
<keyword evidence="3" id="KW-0560">Oxidoreductase</keyword>
<dbReference type="OrthoDB" id="10262319at2759"/>
<dbReference type="GeneID" id="25268396"/>
<evidence type="ECO:0000313" key="5">
    <source>
        <dbReference type="Proteomes" id="UP000018050"/>
    </source>
</evidence>
<evidence type="ECO:0000256" key="1">
    <source>
        <dbReference type="ARBA" id="ARBA00006484"/>
    </source>
</evidence>
<sequence>MASRAFVVTGANKGIGFETVRELGKIPKLKEAVIVLCSRTLAAGETAVSTLAKEGIRANLEQLDIADEKSRNNFVDVLQRKYKHVDCLVNNAGFLLSLLGIAFPPGARQPLTEQAKATCAVNYYGTRDITMALSPLFRKNTKVVFLTSNLETAGPPFMSKSNRDRLLASTATVEDIDAAAAVIGLMAAVARHADAGKLNPNAEGIIVTACYPGWCKTDMAGWKSPLLSAAEGGKRVAELALGAGRQQHGRLVVENKEIKTPSQLESPETVEKCFLPKRVSVEAEECSKTGRDVARPLANSAERHFPTTSGGLPTPAGILAAVS</sequence>
<name>U6GAF5_EIMAC</name>
<dbReference type="PANTHER" id="PTHR43963:SF6">
    <property type="entry name" value="CHAIN DEHYDROGENASE FAMILY PROTEIN, PUTATIVE (AFU_ORTHOLOGUE AFUA_3G15350)-RELATED"/>
    <property type="match status" value="1"/>
</dbReference>
<dbReference type="SUPFAM" id="SSF51735">
    <property type="entry name" value="NAD(P)-binding Rossmann-fold domains"/>
    <property type="match status" value="1"/>
</dbReference>
<dbReference type="Proteomes" id="UP000018050">
    <property type="component" value="Unassembled WGS sequence"/>
</dbReference>
<evidence type="ECO:0000313" key="4">
    <source>
        <dbReference type="EMBL" id="CDI76328.1"/>
    </source>
</evidence>
<dbReference type="Pfam" id="PF00106">
    <property type="entry name" value="adh_short"/>
    <property type="match status" value="1"/>
</dbReference>
<dbReference type="OMA" id="KAFDIMN"/>
<protein>
    <submittedName>
        <fullName evidence="4">Carbonyl reductase, putative</fullName>
    </submittedName>
</protein>
<proteinExistence type="inferred from homology"/>
<reference evidence="4" key="2">
    <citation type="submission" date="2013-10" db="EMBL/GenBank/DDBJ databases">
        <authorList>
            <person name="Aslett M."/>
        </authorList>
    </citation>
    <scope>NUCLEOTIDE SEQUENCE [LARGE SCALE GENOMIC DNA]</scope>
    <source>
        <strain evidence="4">Houghton</strain>
    </source>
</reference>
<evidence type="ECO:0000256" key="2">
    <source>
        <dbReference type="ARBA" id="ARBA00022857"/>
    </source>
</evidence>
<comment type="similarity">
    <text evidence="1">Belongs to the short-chain dehydrogenases/reductases (SDR) family.</text>
</comment>
<dbReference type="InterPro" id="IPR036291">
    <property type="entry name" value="NAD(P)-bd_dom_sf"/>
</dbReference>
<dbReference type="RefSeq" id="XP_013253129.1">
    <property type="nucleotide sequence ID" value="XM_013397675.1"/>
</dbReference>
<dbReference type="InterPro" id="IPR002347">
    <property type="entry name" value="SDR_fam"/>
</dbReference>
<dbReference type="PANTHER" id="PTHR43963">
    <property type="entry name" value="CARBONYL REDUCTASE 1-RELATED"/>
    <property type="match status" value="1"/>
</dbReference>
<dbReference type="PRINTS" id="PR00081">
    <property type="entry name" value="GDHRDH"/>
</dbReference>
<dbReference type="Gene3D" id="3.40.50.720">
    <property type="entry name" value="NAD(P)-binding Rossmann-like Domain"/>
    <property type="match status" value="1"/>
</dbReference>
<keyword evidence="2" id="KW-0521">NADP</keyword>
<dbReference type="EMBL" id="HG670358">
    <property type="protein sequence ID" value="CDI76328.1"/>
    <property type="molecule type" value="Genomic_DNA"/>
</dbReference>
<evidence type="ECO:0000256" key="3">
    <source>
        <dbReference type="ARBA" id="ARBA00023002"/>
    </source>
</evidence>
<reference evidence="4" key="1">
    <citation type="submission" date="2013-10" db="EMBL/GenBank/DDBJ databases">
        <title>Genomic analysis of the causative agents of coccidiosis in chickens.</title>
        <authorList>
            <person name="Reid A.J."/>
            <person name="Blake D."/>
            <person name="Billington K."/>
            <person name="Browne H."/>
            <person name="Dunn M."/>
            <person name="Hung S."/>
            <person name="Kawahara F."/>
            <person name="Miranda-Saavedra D."/>
            <person name="Mourier T."/>
            <person name="Nagra H."/>
            <person name="Otto T.D."/>
            <person name="Rawlings N."/>
            <person name="Sanchez A."/>
            <person name="Sanders M."/>
            <person name="Subramaniam C."/>
            <person name="Tay Y."/>
            <person name="Dear P."/>
            <person name="Doerig C."/>
            <person name="Gruber A."/>
            <person name="Parkinson J."/>
            <person name="Shirley M."/>
            <person name="Wan K.L."/>
            <person name="Berriman M."/>
            <person name="Tomley F."/>
            <person name="Pain A."/>
        </authorList>
    </citation>
    <scope>NUCLEOTIDE SEQUENCE [LARGE SCALE GENOMIC DNA]</scope>
    <source>
        <strain evidence="4">Houghton</strain>
    </source>
</reference>
<dbReference type="GO" id="GO:0016491">
    <property type="term" value="F:oxidoreductase activity"/>
    <property type="evidence" value="ECO:0007669"/>
    <property type="project" value="UniProtKB-KW"/>
</dbReference>
<gene>
    <name evidence="4" type="ORF">EAH_00003260</name>
</gene>
<dbReference type="VEuPathDB" id="ToxoDB:EAH_00003260"/>